<dbReference type="GO" id="GO:0004527">
    <property type="term" value="F:exonuclease activity"/>
    <property type="evidence" value="ECO:0007669"/>
    <property type="project" value="UniProtKB-UniRule"/>
</dbReference>
<feature type="domain" description="TnsA endonuclease N-terminal" evidence="3">
    <location>
        <begin position="43"/>
        <end position="143"/>
    </location>
</feature>
<feature type="active site" evidence="1">
    <location>
        <position position="91"/>
    </location>
</feature>
<sequence>MSQYLQGKYVPINPSKYVGNPKDIVFRSSLELVAFKFCDTNSGIVKWSSETCVIPYVSPVDGRTHRYFMDLKVWTRREGQEELQVTLIEIKPKDQIKQPKKTPNMKESTFNNAMRTWLVNSAKWEATRELCAKKNWKFIIWTEEHLVPGEDPDVRKQFELKSKKKKRDMEMQDRRHAERVRVLKEQMRKEIKPAPTERDDGLLLP</sequence>
<evidence type="ECO:0000256" key="1">
    <source>
        <dbReference type="HAMAP-Rule" id="MF_04160"/>
    </source>
</evidence>
<accession>A0A075E143</accession>
<organism evidence="4 5">
    <name type="scientific">Dickeya phage RC-2014</name>
    <dbReference type="NCBI Taxonomy" id="1477406"/>
    <lineage>
        <taxon>Viruses</taxon>
        <taxon>Duplodnaviria</taxon>
        <taxon>Heunggongvirae</taxon>
        <taxon>Uroviricota</taxon>
        <taxon>Caudoviricetes</taxon>
        <taxon>Pantevenvirales</taxon>
        <taxon>Ackermannviridae</taxon>
        <taxon>Aglimvirinae</taxon>
        <taxon>Limestonevirus</taxon>
        <taxon>Limestonevirus RC2014</taxon>
    </lineage>
</organism>
<dbReference type="GO" id="GO:0004519">
    <property type="term" value="F:endonuclease activity"/>
    <property type="evidence" value="ECO:0007669"/>
    <property type="project" value="UniProtKB-UniRule"/>
</dbReference>
<comment type="function">
    <text evidence="1">During phage morphogenesis, plays an essential role in the head-tail joining step. The associated nuclease activity is essential for morphogenesis, possibly by cleaving packaged DNA to enable the joining of heads to tails. Displays both exo- and endonuclease activity.</text>
</comment>
<dbReference type="EMBL" id="KJ716335">
    <property type="protein sequence ID" value="AHZ60279.1"/>
    <property type="molecule type" value="Genomic_DNA"/>
</dbReference>
<keyword evidence="1" id="KW-0540">Nuclease</keyword>
<dbReference type="Pfam" id="PF08722">
    <property type="entry name" value="Tn7_TnsA-like_N"/>
    <property type="match status" value="1"/>
</dbReference>
<dbReference type="Proteomes" id="UP000028741">
    <property type="component" value="Segment"/>
</dbReference>
<evidence type="ECO:0000256" key="2">
    <source>
        <dbReference type="SAM" id="MobiDB-lite"/>
    </source>
</evidence>
<reference evidence="4 5" key="1">
    <citation type="journal article" date="2014" name="Arch. Virol.">
        <title>Complete genome sequence of a broad-host-range lytic Dickeya spp. bacteriophage ?D5.</title>
        <authorList>
            <person name="Czajkowski R."/>
            <person name="Ozymko Z."/>
            <person name="Zwirowski S."/>
            <person name="Lojkowska E."/>
        </authorList>
    </citation>
    <scope>NUCLEOTIDE SEQUENCE [LARGE SCALE GENOMIC DNA]</scope>
</reference>
<feature type="active site" evidence="1">
    <location>
        <position position="70"/>
    </location>
</feature>
<dbReference type="InterPro" id="IPR046390">
    <property type="entry name" value="NUCL_HEAD_T4"/>
</dbReference>
<keyword evidence="5" id="KW-1185">Reference proteome</keyword>
<proteinExistence type="inferred from homology"/>
<evidence type="ECO:0000259" key="3">
    <source>
        <dbReference type="Pfam" id="PF08722"/>
    </source>
</evidence>
<comment type="similarity">
    <text evidence="1">Belongs to the Caudovirales head completion nuclease family.</text>
</comment>
<gene>
    <name evidence="4" type="ORF">DA66_0189</name>
</gene>
<dbReference type="InterPro" id="IPR014833">
    <property type="entry name" value="TnsA_N"/>
</dbReference>
<dbReference type="EC" id="3.1.-.-" evidence="1"/>
<keyword evidence="1" id="KW-0378">Hydrolase</keyword>
<name>A0A075E143_9CAUD</name>
<dbReference type="RefSeq" id="YP_009103028.1">
    <property type="nucleotide sequence ID" value="NC_025452.1"/>
</dbReference>
<feature type="region of interest" description="Disordered" evidence="2">
    <location>
        <begin position="161"/>
        <end position="205"/>
    </location>
</feature>
<keyword evidence="1" id="KW-0255">Endonuclease</keyword>
<feature type="active site" evidence="1">
    <location>
        <position position="31"/>
    </location>
</feature>
<dbReference type="HAMAP" id="MF_04160">
    <property type="entry name" value="NUCL_HEAD_T4"/>
    <property type="match status" value="1"/>
</dbReference>
<evidence type="ECO:0000313" key="5">
    <source>
        <dbReference type="Proteomes" id="UP000028741"/>
    </source>
</evidence>
<evidence type="ECO:0000313" key="4">
    <source>
        <dbReference type="EMBL" id="AHZ60279.1"/>
    </source>
</evidence>
<dbReference type="GeneID" id="22113411"/>
<keyword evidence="1" id="KW-0269">Exonuclease</keyword>
<protein>
    <recommendedName>
        <fullName evidence="1">Head completion nuclease</fullName>
        <ecNumber evidence="1">3.1.-.-</ecNumber>
    </recommendedName>
</protein>
<dbReference type="KEGG" id="vg:22113411"/>